<dbReference type="AlphaFoldDB" id="A0AAD3R901"/>
<keyword evidence="2" id="KW-1185">Reference proteome</keyword>
<dbReference type="Proteomes" id="UP001279410">
    <property type="component" value="Unassembled WGS sequence"/>
</dbReference>
<organism evidence="1 2">
    <name type="scientific">Lates japonicus</name>
    <name type="common">Japanese lates</name>
    <dbReference type="NCBI Taxonomy" id="270547"/>
    <lineage>
        <taxon>Eukaryota</taxon>
        <taxon>Metazoa</taxon>
        <taxon>Chordata</taxon>
        <taxon>Craniata</taxon>
        <taxon>Vertebrata</taxon>
        <taxon>Euteleostomi</taxon>
        <taxon>Actinopterygii</taxon>
        <taxon>Neopterygii</taxon>
        <taxon>Teleostei</taxon>
        <taxon>Neoteleostei</taxon>
        <taxon>Acanthomorphata</taxon>
        <taxon>Carangaria</taxon>
        <taxon>Carangaria incertae sedis</taxon>
        <taxon>Centropomidae</taxon>
        <taxon>Lates</taxon>
    </lineage>
</organism>
<evidence type="ECO:0000313" key="1">
    <source>
        <dbReference type="EMBL" id="GLD61619.1"/>
    </source>
</evidence>
<dbReference type="EMBL" id="BRZM01000047">
    <property type="protein sequence ID" value="GLD61619.1"/>
    <property type="molecule type" value="Genomic_DNA"/>
</dbReference>
<protein>
    <submittedName>
        <fullName evidence="1">Dual specificity protein phosphatase 6</fullName>
    </submittedName>
</protein>
<name>A0AAD3R901_LATJO</name>
<evidence type="ECO:0000313" key="2">
    <source>
        <dbReference type="Proteomes" id="UP001279410"/>
    </source>
</evidence>
<comment type="caution">
    <text evidence="1">The sequence shown here is derived from an EMBL/GenBank/DDBJ whole genome shotgun (WGS) entry which is preliminary data.</text>
</comment>
<reference evidence="1" key="1">
    <citation type="submission" date="2022-08" db="EMBL/GenBank/DDBJ databases">
        <title>Genome sequencing of akame (Lates japonicus).</title>
        <authorList>
            <person name="Hashiguchi Y."/>
            <person name="Takahashi H."/>
        </authorList>
    </citation>
    <scope>NUCLEOTIDE SEQUENCE</scope>
    <source>
        <strain evidence="1">Kochi</strain>
    </source>
</reference>
<accession>A0AAD3R901</accession>
<sequence>MKRRHAYRHKMKKSNISPNFNFMGQLDFEPSLAFRKFVCINRMAAGQQPTSPPGQPQRSSLTPVVHVRSAVTTPLLPGGFFAGLAVGKSCKVFFQPAARRKRLGSDAIDSWFEATAAERGYWRAKISLGQMQLLMTKMK</sequence>
<proteinExistence type="predicted"/>
<gene>
    <name evidence="1" type="ORF">AKAME5_001341000</name>
</gene>